<dbReference type="Proteomes" id="UP001465976">
    <property type="component" value="Unassembled WGS sequence"/>
</dbReference>
<feature type="region of interest" description="Disordered" evidence="1">
    <location>
        <begin position="66"/>
        <end position="87"/>
    </location>
</feature>
<evidence type="ECO:0000313" key="2">
    <source>
        <dbReference type="EMBL" id="KAL0566302.1"/>
    </source>
</evidence>
<accession>A0ABR3ETQ9</accession>
<protein>
    <submittedName>
        <fullName evidence="2">Uncharacterized protein</fullName>
    </submittedName>
</protein>
<sequence length="171" mass="20801">MSKVPTDPEKVQRMKKRMAKECAAQASQKYRERSVTRFCTPPIPFIKHSRTLSHRKEYNEKARLRMANNRQALSEEQVQKRKEKARQRYERNRYDILEKAKKKRIQQYIEREGTTGFQDGYRPRHTVPSHLLDLKRKDPAKFDTEKFMWKKRLLTEQYLARKSKNPGRKWY</sequence>
<comment type="caution">
    <text evidence="2">The sequence shown here is derived from an EMBL/GenBank/DDBJ whole genome shotgun (WGS) entry which is preliminary data.</text>
</comment>
<reference evidence="2 3" key="1">
    <citation type="submission" date="2024-02" db="EMBL/GenBank/DDBJ databases">
        <title>A draft genome for the cacao thread blight pathogen Marasmius crinis-equi.</title>
        <authorList>
            <person name="Cohen S.P."/>
            <person name="Baruah I.K."/>
            <person name="Amoako-Attah I."/>
            <person name="Bukari Y."/>
            <person name="Meinhardt L.W."/>
            <person name="Bailey B.A."/>
        </authorList>
    </citation>
    <scope>NUCLEOTIDE SEQUENCE [LARGE SCALE GENOMIC DNA]</scope>
    <source>
        <strain evidence="2 3">GH-76</strain>
    </source>
</reference>
<keyword evidence="3" id="KW-1185">Reference proteome</keyword>
<organism evidence="2 3">
    <name type="scientific">Marasmius crinis-equi</name>
    <dbReference type="NCBI Taxonomy" id="585013"/>
    <lineage>
        <taxon>Eukaryota</taxon>
        <taxon>Fungi</taxon>
        <taxon>Dikarya</taxon>
        <taxon>Basidiomycota</taxon>
        <taxon>Agaricomycotina</taxon>
        <taxon>Agaricomycetes</taxon>
        <taxon>Agaricomycetidae</taxon>
        <taxon>Agaricales</taxon>
        <taxon>Marasmiineae</taxon>
        <taxon>Marasmiaceae</taxon>
        <taxon>Marasmius</taxon>
    </lineage>
</organism>
<proteinExistence type="predicted"/>
<gene>
    <name evidence="2" type="ORF">V5O48_015716</name>
</gene>
<evidence type="ECO:0000313" key="3">
    <source>
        <dbReference type="Proteomes" id="UP001465976"/>
    </source>
</evidence>
<evidence type="ECO:0000256" key="1">
    <source>
        <dbReference type="SAM" id="MobiDB-lite"/>
    </source>
</evidence>
<name>A0ABR3ETQ9_9AGAR</name>
<dbReference type="EMBL" id="JBAHYK010001942">
    <property type="protein sequence ID" value="KAL0566302.1"/>
    <property type="molecule type" value="Genomic_DNA"/>
</dbReference>